<accession>A0A6V8LKU9</accession>
<dbReference type="RefSeq" id="WP_246278499.1">
    <property type="nucleotide sequence ID" value="NZ_BLPG01000001.1"/>
</dbReference>
<comment type="caution">
    <text evidence="1">The sequence shown here is derived from an EMBL/GenBank/DDBJ whole genome shotgun (WGS) entry which is preliminary data.</text>
</comment>
<dbReference type="EMBL" id="BLPG01000001">
    <property type="protein sequence ID" value="GFJ95571.1"/>
    <property type="molecule type" value="Genomic_DNA"/>
</dbReference>
<reference evidence="1 2" key="1">
    <citation type="submission" date="2020-03" db="EMBL/GenBank/DDBJ databases">
        <title>Whole genome shotgun sequence of Phytohabitans rumicis NBRC 108638.</title>
        <authorList>
            <person name="Komaki H."/>
            <person name="Tamura T."/>
        </authorList>
    </citation>
    <scope>NUCLEOTIDE SEQUENCE [LARGE SCALE GENOMIC DNA]</scope>
    <source>
        <strain evidence="1 2">NBRC 108638</strain>
    </source>
</reference>
<reference evidence="1 2" key="2">
    <citation type="submission" date="2020-03" db="EMBL/GenBank/DDBJ databases">
        <authorList>
            <person name="Ichikawa N."/>
            <person name="Kimura A."/>
            <person name="Kitahashi Y."/>
            <person name="Uohara A."/>
        </authorList>
    </citation>
    <scope>NUCLEOTIDE SEQUENCE [LARGE SCALE GENOMIC DNA]</scope>
    <source>
        <strain evidence="1 2">NBRC 108638</strain>
    </source>
</reference>
<sequence>MYSSPDGSTTLTASVTWVDEATRGPAKDFPTLVDRLVKEVFCGGQDRPTVSAQPTNDRERSGK</sequence>
<protein>
    <submittedName>
        <fullName evidence="1">Uncharacterized protein</fullName>
    </submittedName>
</protein>
<organism evidence="1 2">
    <name type="scientific">Phytohabitans rumicis</name>
    <dbReference type="NCBI Taxonomy" id="1076125"/>
    <lineage>
        <taxon>Bacteria</taxon>
        <taxon>Bacillati</taxon>
        <taxon>Actinomycetota</taxon>
        <taxon>Actinomycetes</taxon>
        <taxon>Micromonosporales</taxon>
        <taxon>Micromonosporaceae</taxon>
    </lineage>
</organism>
<proteinExistence type="predicted"/>
<evidence type="ECO:0000313" key="2">
    <source>
        <dbReference type="Proteomes" id="UP000482960"/>
    </source>
</evidence>
<gene>
    <name evidence="1" type="ORF">Prum_092130</name>
</gene>
<dbReference type="Proteomes" id="UP000482960">
    <property type="component" value="Unassembled WGS sequence"/>
</dbReference>
<dbReference type="AlphaFoldDB" id="A0A6V8LKU9"/>
<keyword evidence="2" id="KW-1185">Reference proteome</keyword>
<name>A0A6V8LKU9_9ACTN</name>
<evidence type="ECO:0000313" key="1">
    <source>
        <dbReference type="EMBL" id="GFJ95571.1"/>
    </source>
</evidence>